<dbReference type="EMBL" id="LCKQ01000029">
    <property type="protein sequence ID" value="KKU02655.1"/>
    <property type="molecule type" value="Genomic_DNA"/>
</dbReference>
<dbReference type="PANTHER" id="PTHR43179">
    <property type="entry name" value="RHAMNOSYLTRANSFERASE WBBL"/>
    <property type="match status" value="1"/>
</dbReference>
<protein>
    <submittedName>
        <fullName evidence="4">Glycosyl transferase family 2</fullName>
    </submittedName>
</protein>
<gene>
    <name evidence="4" type="ORF">UX03_C0029G0004</name>
</gene>
<reference evidence="4 5" key="1">
    <citation type="journal article" date="2015" name="Nature">
        <title>rRNA introns, odd ribosomes, and small enigmatic genomes across a large radiation of phyla.</title>
        <authorList>
            <person name="Brown C.T."/>
            <person name="Hug L.A."/>
            <person name="Thomas B.C."/>
            <person name="Sharon I."/>
            <person name="Castelle C.J."/>
            <person name="Singh A."/>
            <person name="Wilkins M.J."/>
            <person name="Williams K.H."/>
            <person name="Banfield J.F."/>
        </authorList>
    </citation>
    <scope>NUCLEOTIDE SEQUENCE [LARGE SCALE GENOMIC DNA]</scope>
</reference>
<evidence type="ECO:0000313" key="5">
    <source>
        <dbReference type="Proteomes" id="UP000034086"/>
    </source>
</evidence>
<dbReference type="Gene3D" id="3.90.550.10">
    <property type="entry name" value="Spore Coat Polysaccharide Biosynthesis Protein SpsA, Chain A"/>
    <property type="match status" value="1"/>
</dbReference>
<dbReference type="Pfam" id="PF13641">
    <property type="entry name" value="Glyco_tranf_2_3"/>
    <property type="match status" value="1"/>
</dbReference>
<evidence type="ECO:0000256" key="3">
    <source>
        <dbReference type="ARBA" id="ARBA00022679"/>
    </source>
</evidence>
<dbReference type="CDD" id="cd04186">
    <property type="entry name" value="GT_2_like_c"/>
    <property type="match status" value="1"/>
</dbReference>
<accession>A0A0G1Q1Y1</accession>
<organism evidence="4 5">
    <name type="scientific">Candidatus Woesebacteria bacterium GW2011_GWE1_45_18</name>
    <dbReference type="NCBI Taxonomy" id="1618598"/>
    <lineage>
        <taxon>Bacteria</taxon>
        <taxon>Candidatus Woeseibacteriota</taxon>
    </lineage>
</organism>
<name>A0A0G1Q1Y1_9BACT</name>
<evidence type="ECO:0000256" key="1">
    <source>
        <dbReference type="ARBA" id="ARBA00006739"/>
    </source>
</evidence>
<comment type="caution">
    <text evidence="4">The sequence shown here is derived from an EMBL/GenBank/DDBJ whole genome shotgun (WGS) entry which is preliminary data.</text>
</comment>
<sequence>MPKRRPKVIIVILTWNACQMTKSQLGDVAKLETKGLEVETLVVDNGSTDGTDEELSEYRLPNMGYRFLETGSNLGFAGGNNVGIKDAIKRGSDYVLLMNNDLILSKDLLVQLVKVAERDKKIGLLSPKMYFARGYEFHKDRYQQSELGRVFWYAGGIIDRDNVYTFHRGVDEVDHGQYDDQVETDTASGACVLIRREVVKDIGYLREKYFLYWEDADYSERARRAGWKVVYTPATFLWHKVSQASGIGSHLNDYFLTRNRLDFGLRYARPRTKAALIKESVKHLLGGRKWQKIGTRDFFLGRFGKGSWGTK</sequence>
<dbReference type="SUPFAM" id="SSF53448">
    <property type="entry name" value="Nucleotide-diphospho-sugar transferases"/>
    <property type="match status" value="1"/>
</dbReference>
<dbReference type="InterPro" id="IPR029044">
    <property type="entry name" value="Nucleotide-diphossugar_trans"/>
</dbReference>
<dbReference type="Proteomes" id="UP000034086">
    <property type="component" value="Unassembled WGS sequence"/>
</dbReference>
<dbReference type="GO" id="GO:0016757">
    <property type="term" value="F:glycosyltransferase activity"/>
    <property type="evidence" value="ECO:0007669"/>
    <property type="project" value="UniProtKB-KW"/>
</dbReference>
<evidence type="ECO:0000313" key="4">
    <source>
        <dbReference type="EMBL" id="KKU02655.1"/>
    </source>
</evidence>
<comment type="similarity">
    <text evidence="1">Belongs to the glycosyltransferase 2 family.</text>
</comment>
<dbReference type="PANTHER" id="PTHR43179:SF12">
    <property type="entry name" value="GALACTOFURANOSYLTRANSFERASE GLFT2"/>
    <property type="match status" value="1"/>
</dbReference>
<keyword evidence="2" id="KW-0328">Glycosyltransferase</keyword>
<proteinExistence type="inferred from homology"/>
<evidence type="ECO:0000256" key="2">
    <source>
        <dbReference type="ARBA" id="ARBA00022676"/>
    </source>
</evidence>
<keyword evidence="3 4" id="KW-0808">Transferase</keyword>
<dbReference type="AlphaFoldDB" id="A0A0G1Q1Y1"/>